<feature type="transmembrane region" description="Helical" evidence="1">
    <location>
        <begin position="115"/>
        <end position="134"/>
    </location>
</feature>
<feature type="transmembrane region" description="Helical" evidence="1">
    <location>
        <begin position="47"/>
        <end position="68"/>
    </location>
</feature>
<dbReference type="Proteomes" id="UP000315750">
    <property type="component" value="Chromosome"/>
</dbReference>
<feature type="transmembrane region" description="Helical" evidence="1">
    <location>
        <begin position="77"/>
        <end position="95"/>
    </location>
</feature>
<evidence type="ECO:0000313" key="2">
    <source>
        <dbReference type="EMBL" id="QDU57961.1"/>
    </source>
</evidence>
<reference evidence="2 3" key="1">
    <citation type="submission" date="2019-02" db="EMBL/GenBank/DDBJ databases">
        <title>Deep-cultivation of Planctomycetes and their phenomic and genomic characterization uncovers novel biology.</title>
        <authorList>
            <person name="Wiegand S."/>
            <person name="Jogler M."/>
            <person name="Boedeker C."/>
            <person name="Pinto D."/>
            <person name="Vollmers J."/>
            <person name="Rivas-Marin E."/>
            <person name="Kohn T."/>
            <person name="Peeters S.H."/>
            <person name="Heuer A."/>
            <person name="Rast P."/>
            <person name="Oberbeckmann S."/>
            <person name="Bunk B."/>
            <person name="Jeske O."/>
            <person name="Meyerdierks A."/>
            <person name="Storesund J.E."/>
            <person name="Kallscheuer N."/>
            <person name="Luecker S."/>
            <person name="Lage O.M."/>
            <person name="Pohl T."/>
            <person name="Merkel B.J."/>
            <person name="Hornburger P."/>
            <person name="Mueller R.-W."/>
            <person name="Bruemmer F."/>
            <person name="Labrenz M."/>
            <person name="Spormann A.M."/>
            <person name="Op den Camp H."/>
            <person name="Overmann J."/>
            <person name="Amann R."/>
            <person name="Jetten M.S.M."/>
            <person name="Mascher T."/>
            <person name="Medema M.H."/>
            <person name="Devos D.P."/>
            <person name="Kaster A.-K."/>
            <person name="Ovreas L."/>
            <person name="Rohde M."/>
            <person name="Galperin M.Y."/>
            <person name="Jogler C."/>
        </authorList>
    </citation>
    <scope>NUCLEOTIDE SEQUENCE [LARGE SCALE GENOMIC DNA]</scope>
    <source>
        <strain evidence="2 3">Pan181</strain>
    </source>
</reference>
<dbReference type="KEGG" id="amuc:Pan181_41850"/>
<name>A0A518ATB2_9BACT</name>
<evidence type="ECO:0000313" key="3">
    <source>
        <dbReference type="Proteomes" id="UP000315750"/>
    </source>
</evidence>
<keyword evidence="1" id="KW-0812">Transmembrane</keyword>
<dbReference type="OrthoDB" id="290151at2"/>
<dbReference type="EMBL" id="CP036278">
    <property type="protein sequence ID" value="QDU57961.1"/>
    <property type="molecule type" value="Genomic_DNA"/>
</dbReference>
<accession>A0A518ATB2</accession>
<sequence length="136" mass="15040">MQPTLSNAIFLAGIGQLGVLVATALVPLQLNWKSELASLPKLHRQMYWVYGGYIVLGIVSLGTICLVCHEELASGSLLARAFCCYGLAFWAIRLSLQGVFDVKPHLTRWWLTAGYYLLTVLFVTFTAVYAWGAFGH</sequence>
<protein>
    <submittedName>
        <fullName evidence="2">Uncharacterized protein</fullName>
    </submittedName>
</protein>
<proteinExistence type="predicted"/>
<keyword evidence="3" id="KW-1185">Reference proteome</keyword>
<gene>
    <name evidence="2" type="ORF">Pan181_41850</name>
</gene>
<keyword evidence="1" id="KW-0472">Membrane</keyword>
<organism evidence="2 3">
    <name type="scientific">Aeoliella mucimassa</name>
    <dbReference type="NCBI Taxonomy" id="2527972"/>
    <lineage>
        <taxon>Bacteria</taxon>
        <taxon>Pseudomonadati</taxon>
        <taxon>Planctomycetota</taxon>
        <taxon>Planctomycetia</taxon>
        <taxon>Pirellulales</taxon>
        <taxon>Lacipirellulaceae</taxon>
        <taxon>Aeoliella</taxon>
    </lineage>
</organism>
<dbReference type="AlphaFoldDB" id="A0A518ATB2"/>
<evidence type="ECO:0000256" key="1">
    <source>
        <dbReference type="SAM" id="Phobius"/>
    </source>
</evidence>
<feature type="transmembrane region" description="Helical" evidence="1">
    <location>
        <begin position="7"/>
        <end position="27"/>
    </location>
</feature>
<keyword evidence="1" id="KW-1133">Transmembrane helix</keyword>